<protein>
    <submittedName>
        <fullName evidence="1">Uncharacterized protein</fullName>
    </submittedName>
</protein>
<keyword evidence="2" id="KW-1185">Reference proteome</keyword>
<reference evidence="2" key="1">
    <citation type="submission" date="2016-06" db="EMBL/GenBank/DDBJ databases">
        <title>Parallel loss of symbiosis genes in relatives of nitrogen-fixing non-legume Parasponia.</title>
        <authorList>
            <person name="Van Velzen R."/>
            <person name="Holmer R."/>
            <person name="Bu F."/>
            <person name="Rutten L."/>
            <person name="Van Zeijl A."/>
            <person name="Liu W."/>
            <person name="Santuari L."/>
            <person name="Cao Q."/>
            <person name="Sharma T."/>
            <person name="Shen D."/>
            <person name="Roswanjaya Y."/>
            <person name="Wardhani T."/>
            <person name="Kalhor M.S."/>
            <person name="Jansen J."/>
            <person name="Van den Hoogen J."/>
            <person name="Gungor B."/>
            <person name="Hartog M."/>
            <person name="Hontelez J."/>
            <person name="Verver J."/>
            <person name="Yang W.-C."/>
            <person name="Schijlen E."/>
            <person name="Repin R."/>
            <person name="Schilthuizen M."/>
            <person name="Schranz E."/>
            <person name="Heidstra R."/>
            <person name="Miyata K."/>
            <person name="Fedorova E."/>
            <person name="Kohlen W."/>
            <person name="Bisseling T."/>
            <person name="Smit S."/>
            <person name="Geurts R."/>
        </authorList>
    </citation>
    <scope>NUCLEOTIDE SEQUENCE [LARGE SCALE GENOMIC DNA]</scope>
    <source>
        <strain evidence="2">cv. RG33-2</strain>
    </source>
</reference>
<evidence type="ECO:0000313" key="2">
    <source>
        <dbReference type="Proteomes" id="UP000237000"/>
    </source>
</evidence>
<organism evidence="1 2">
    <name type="scientific">Trema orientale</name>
    <name type="common">Charcoal tree</name>
    <name type="synonym">Celtis orientalis</name>
    <dbReference type="NCBI Taxonomy" id="63057"/>
    <lineage>
        <taxon>Eukaryota</taxon>
        <taxon>Viridiplantae</taxon>
        <taxon>Streptophyta</taxon>
        <taxon>Embryophyta</taxon>
        <taxon>Tracheophyta</taxon>
        <taxon>Spermatophyta</taxon>
        <taxon>Magnoliopsida</taxon>
        <taxon>eudicotyledons</taxon>
        <taxon>Gunneridae</taxon>
        <taxon>Pentapetalae</taxon>
        <taxon>rosids</taxon>
        <taxon>fabids</taxon>
        <taxon>Rosales</taxon>
        <taxon>Cannabaceae</taxon>
        <taxon>Trema</taxon>
    </lineage>
</organism>
<proteinExistence type="predicted"/>
<gene>
    <name evidence="1" type="ORF">TorRG33x02_320120</name>
</gene>
<accession>A0A2P5BIH4</accession>
<name>A0A2P5BIH4_TREOI</name>
<sequence length="209" mass="23790">MASYVYGLRPIDNPRNQGVLEAKDIIKWGASYMIGYDTVASGSRPKNCLQTTHYVVCYFSLNDSRTWNVNLLCACFDELSENKLGRFFVKGAYWSGQFRLNPVEFWDFGRFLWKAKFHGDSKLNWIFLCSDISFCCVANDLNFESTSHVLGFWFIIELADGHIAEFCNWLSCCFGEENVNAFLCLAACIMDTTVQNSEQNSGAESFVVL</sequence>
<dbReference type="AlphaFoldDB" id="A0A2P5BIH4"/>
<dbReference type="Proteomes" id="UP000237000">
    <property type="component" value="Unassembled WGS sequence"/>
</dbReference>
<evidence type="ECO:0000313" key="1">
    <source>
        <dbReference type="EMBL" id="PON48563.1"/>
    </source>
</evidence>
<dbReference type="InParanoid" id="A0A2P5BIH4"/>
<dbReference type="EMBL" id="JXTC01000515">
    <property type="protein sequence ID" value="PON48563.1"/>
    <property type="molecule type" value="Genomic_DNA"/>
</dbReference>
<comment type="caution">
    <text evidence="1">The sequence shown here is derived from an EMBL/GenBank/DDBJ whole genome shotgun (WGS) entry which is preliminary data.</text>
</comment>